<dbReference type="Proteomes" id="UP000464865">
    <property type="component" value="Chromosome M15-12"/>
</dbReference>
<gene>
    <name evidence="1" type="ORF">G3A56_23190</name>
</gene>
<dbReference type="KEGG" id="roy:G3A56_23190"/>
<dbReference type="AlphaFoldDB" id="A0A7L5BPK2"/>
<organism evidence="1 2">
    <name type="scientific">Rhizobium oryzihabitans</name>
    <dbReference type="NCBI Taxonomy" id="2267833"/>
    <lineage>
        <taxon>Bacteria</taxon>
        <taxon>Pseudomonadati</taxon>
        <taxon>Pseudomonadota</taxon>
        <taxon>Alphaproteobacteria</taxon>
        <taxon>Hyphomicrobiales</taxon>
        <taxon>Rhizobiaceae</taxon>
        <taxon>Rhizobium/Agrobacterium group</taxon>
        <taxon>Rhizobium</taxon>
    </lineage>
</organism>
<evidence type="ECO:0000313" key="1">
    <source>
        <dbReference type="EMBL" id="QIB40733.1"/>
    </source>
</evidence>
<protein>
    <submittedName>
        <fullName evidence="1">MarR family transcriptional regulator</fullName>
    </submittedName>
</protein>
<accession>A0A7L5BPK2</accession>
<sequence length="113" mass="12431">MTFDSPFVGFSFAATVLKEVLDCPIEGETASARMKQIGFLCLVYQLQIIGTDTTFTNIMAITGLQRTSIAEFVAPLVARKLLVMHHVRNTIGRGKATKVEIPQEFLTRVNAIA</sequence>
<proteinExistence type="predicted"/>
<dbReference type="RefSeq" id="WP_082185025.1">
    <property type="nucleotide sequence ID" value="NZ_CP048635.1"/>
</dbReference>
<keyword evidence="2" id="KW-1185">Reference proteome</keyword>
<evidence type="ECO:0000313" key="2">
    <source>
        <dbReference type="Proteomes" id="UP000464865"/>
    </source>
</evidence>
<dbReference type="EMBL" id="CP048635">
    <property type="protein sequence ID" value="QIB40733.1"/>
    <property type="molecule type" value="Genomic_DNA"/>
</dbReference>
<reference evidence="1 2" key="1">
    <citation type="submission" date="2020-02" db="EMBL/GenBank/DDBJ databases">
        <title>Plant-Promoting Endophytic Bacterium Rhizobium oryzihabitans sp. nov., Isolated from the Root of Rice.</title>
        <authorList>
            <person name="zhao J."/>
            <person name="Zhang G."/>
        </authorList>
    </citation>
    <scope>NUCLEOTIDE SEQUENCE [LARGE SCALE GENOMIC DNA]</scope>
    <source>
        <strain evidence="1 2">M15</strain>
    </source>
</reference>
<name>A0A7L5BPK2_9HYPH</name>